<dbReference type="KEGG" id="vg:5184129"/>
<evidence type="ECO:0000256" key="1">
    <source>
        <dbReference type="ARBA" id="ARBA00007572"/>
    </source>
</evidence>
<dbReference type="InterPro" id="IPR012340">
    <property type="entry name" value="NA-bd_OB-fold"/>
</dbReference>
<dbReference type="Proteomes" id="UP000202782">
    <property type="component" value="Segment"/>
</dbReference>
<accession>A5IZW2</accession>
<evidence type="ECO:0000256" key="5">
    <source>
        <dbReference type="ARBA" id="ARBA00023306"/>
    </source>
</evidence>
<dbReference type="Pfam" id="PF01068">
    <property type="entry name" value="DNA_ligase_A_M"/>
    <property type="match status" value="2"/>
</dbReference>
<dbReference type="RefSeq" id="YP_001257061.1">
    <property type="nucleotide sequence ID" value="NC_009503.1"/>
</dbReference>
<dbReference type="Gene3D" id="3.30.470.30">
    <property type="entry name" value="DNA ligase/mRNA capping enzyme"/>
    <property type="match status" value="2"/>
</dbReference>
<comment type="similarity">
    <text evidence="1">Belongs to the ATP-dependent DNA ligase family.</text>
</comment>
<dbReference type="GeneID" id="5184129"/>
<keyword evidence="4" id="KW-0132">Cell division</keyword>
<evidence type="ECO:0000259" key="6">
    <source>
        <dbReference type="PROSITE" id="PS50160"/>
    </source>
</evidence>
<organism evidence="7 8">
    <name type="scientific">Spodoptera litura granulovirus</name>
    <dbReference type="NCBI Taxonomy" id="359919"/>
    <lineage>
        <taxon>Viruses</taxon>
        <taxon>Viruses incertae sedis</taxon>
        <taxon>Naldaviricetes</taxon>
        <taxon>Lefavirales</taxon>
        <taxon>Baculoviridae</taxon>
        <taxon>Betabaculovirus</taxon>
        <taxon>Betabaculovirus spliturae</taxon>
    </lineage>
</organism>
<keyword evidence="3 7" id="KW-0436">Ligase</keyword>
<dbReference type="InterPro" id="IPR050191">
    <property type="entry name" value="ATP-dep_DNA_ligase"/>
</dbReference>
<dbReference type="EMBL" id="DQ288858">
    <property type="protein sequence ID" value="ABQ52053.1"/>
    <property type="molecule type" value="Genomic_DNA"/>
</dbReference>
<dbReference type="OrthoDB" id="3365at10239"/>
<evidence type="ECO:0000256" key="2">
    <source>
        <dbReference type="ARBA" id="ARBA00013308"/>
    </source>
</evidence>
<dbReference type="GO" id="GO:0006281">
    <property type="term" value="P:DNA repair"/>
    <property type="evidence" value="ECO:0007669"/>
    <property type="project" value="InterPro"/>
</dbReference>
<reference evidence="7 8" key="1">
    <citation type="journal article" date="2008" name="J. Microbiol.">
        <title>Molecular and phylogenetic characterization of Spodoptera litura granulovirus.</title>
        <authorList>
            <person name="Wang Y."/>
            <person name="Choi J.Y."/>
            <person name="Roh J.Y."/>
            <person name="Woo S.D."/>
            <person name="Jin B.R."/>
            <person name="Je Y.H."/>
        </authorList>
    </citation>
    <scope>NUCLEOTIDE SEQUENCE [LARGE SCALE GENOMIC DNA]</scope>
    <source>
        <strain evidence="7">SlGV-K1</strain>
    </source>
</reference>
<evidence type="ECO:0000256" key="4">
    <source>
        <dbReference type="ARBA" id="ARBA00022618"/>
    </source>
</evidence>
<gene>
    <name evidence="7" type="ORF">SlGVgp110</name>
</gene>
<keyword evidence="5" id="KW-0131">Cell cycle</keyword>
<dbReference type="InterPro" id="IPR012310">
    <property type="entry name" value="DNA_ligase_ATP-dep_cent"/>
</dbReference>
<name>A5IZW2_9BBAC</name>
<dbReference type="GO" id="GO:0051301">
    <property type="term" value="P:cell division"/>
    <property type="evidence" value="ECO:0007669"/>
    <property type="project" value="UniProtKB-KW"/>
</dbReference>
<evidence type="ECO:0000313" key="7">
    <source>
        <dbReference type="EMBL" id="ABQ52053.1"/>
    </source>
</evidence>
<evidence type="ECO:0000256" key="3">
    <source>
        <dbReference type="ARBA" id="ARBA00022598"/>
    </source>
</evidence>
<dbReference type="InterPro" id="IPR016059">
    <property type="entry name" value="DNA_ligase_ATP-dep_CS"/>
</dbReference>
<dbReference type="PROSITE" id="PS00333">
    <property type="entry name" value="DNA_LIGASE_A2"/>
    <property type="match status" value="1"/>
</dbReference>
<dbReference type="SUPFAM" id="SSF56091">
    <property type="entry name" value="DNA ligase/mRNA capping enzyme, catalytic domain"/>
    <property type="match status" value="1"/>
</dbReference>
<dbReference type="GO" id="GO:0006273">
    <property type="term" value="P:lagging strand elongation"/>
    <property type="evidence" value="ECO:0007669"/>
    <property type="project" value="TreeGrafter"/>
</dbReference>
<keyword evidence="8" id="KW-1185">Reference proteome</keyword>
<proteinExistence type="inferred from homology"/>
<dbReference type="GO" id="GO:0006310">
    <property type="term" value="P:DNA recombination"/>
    <property type="evidence" value="ECO:0007669"/>
    <property type="project" value="InterPro"/>
</dbReference>
<dbReference type="PANTHER" id="PTHR45674">
    <property type="entry name" value="DNA LIGASE 1/3 FAMILY MEMBER"/>
    <property type="match status" value="1"/>
</dbReference>
<dbReference type="PANTHER" id="PTHR45674:SF9">
    <property type="entry name" value="DNA LIGASE 3"/>
    <property type="match status" value="1"/>
</dbReference>
<feature type="domain" description="ATP-dependent DNA ligase family profile" evidence="6">
    <location>
        <begin position="331"/>
        <end position="450"/>
    </location>
</feature>
<protein>
    <recommendedName>
        <fullName evidence="2">DNA ligase</fullName>
    </recommendedName>
</protein>
<dbReference type="SUPFAM" id="SSF50249">
    <property type="entry name" value="Nucleic acid-binding proteins"/>
    <property type="match status" value="1"/>
</dbReference>
<sequence>MYLQKWKQQQQPDPPAPSSSPYSLILYLSKQLSQQKPIITLVVVEMFAKFVNVYEQIMKLNTINEIVNHLKHVQKLQKLSSDEMNMWLYFLLSFNQKCRINDKHLLTIFCKIEEPHIDRLNLQNAFKRNGVSETCSQVIKCEYPNTLTLTEAFEFYNGLKILPTKCAVLIEHFKKVVYKCDRRSLKCLIDLVRTNCRNKKILCKKRNLYVFRQVFGRKNVDHVRYNIQMITNRSNDEPHCPGKPIDPMLAFPCKSMDKIIFNTACIETKYDGERLQVHKFNNQIVCYKRNLNIHYKHSPLVIFLHKALHRVDNVIIDCELMNCKLSDSMYLMVFDIMHCNNVSLMDKSLLERKQILHQAIEPNDRVLLSEYVLCKSNEEIVTGVNYMLSLDIEGVVIKDAEGAYEPKRKKWFKVKKSYYQNVCSADLVVVGGWKSEHDRRIIIYLVACPVYNYETGKWMFLPISKVKIAKHNLEHYMKPYENDDWLLVDDHFRNLNKIPNLIAKDPLVMPVWEIQGDFIRSDNYVSIRLPRFIRVRDDKNFLQATRLFELKVLCEILNNQNLLQDSVLIDCFLGDNIKC</sequence>
<dbReference type="PROSITE" id="PS50160">
    <property type="entry name" value="DNA_LIGASE_A3"/>
    <property type="match status" value="1"/>
</dbReference>
<evidence type="ECO:0000313" key="8">
    <source>
        <dbReference type="Proteomes" id="UP000202782"/>
    </source>
</evidence>
<dbReference type="GO" id="GO:0003910">
    <property type="term" value="F:DNA ligase (ATP) activity"/>
    <property type="evidence" value="ECO:0007669"/>
    <property type="project" value="InterPro"/>
</dbReference>
<dbReference type="Gene3D" id="2.40.50.140">
    <property type="entry name" value="Nucleic acid-binding proteins"/>
    <property type="match status" value="1"/>
</dbReference>
<dbReference type="GO" id="GO:0005524">
    <property type="term" value="F:ATP binding"/>
    <property type="evidence" value="ECO:0007669"/>
    <property type="project" value="InterPro"/>
</dbReference>